<gene>
    <name evidence="1" type="ORF">HPB49_004253</name>
</gene>
<dbReference type="EMBL" id="CM023470">
    <property type="protein sequence ID" value="KAH7978026.1"/>
    <property type="molecule type" value="Genomic_DNA"/>
</dbReference>
<proteinExistence type="predicted"/>
<keyword evidence="2" id="KW-1185">Reference proteome</keyword>
<sequence length="281" mass="29497">MLCLNEIVLRSIASVKIIFRSRVSCGDKALTAFCEHSGLKRDSGRYVSRRRLALVTGGASGIGEATCLALAGEGATLVVADKQLEAAQKVTETLSGDAKHHAMYVDVADSASVDQLFSNVERTLSQPLSIVVNCAGVFRAAPFVECSDELFDEVIRVNLRGTFLVTRAAARHMVKAGKALPDGGAAIVNVASILAKCGWPDGAAYCASKAAVVALTKSAAQELAAHGVRCNVGAPRHDGNAYDHCRTRRNQGPGSRGDAAEEVCPAGRDRRGHQVPVPTGC</sequence>
<evidence type="ECO:0000313" key="2">
    <source>
        <dbReference type="Proteomes" id="UP000821865"/>
    </source>
</evidence>
<comment type="caution">
    <text evidence="1">The sequence shown here is derived from an EMBL/GenBank/DDBJ whole genome shotgun (WGS) entry which is preliminary data.</text>
</comment>
<dbReference type="Proteomes" id="UP000821865">
    <property type="component" value="Chromosome 1"/>
</dbReference>
<accession>A0ACB8DUS2</accession>
<reference evidence="1" key="1">
    <citation type="submission" date="2020-05" db="EMBL/GenBank/DDBJ databases">
        <title>Large-scale comparative analyses of tick genomes elucidate their genetic diversity and vector capacities.</title>
        <authorList>
            <person name="Jia N."/>
            <person name="Wang J."/>
            <person name="Shi W."/>
            <person name="Du L."/>
            <person name="Sun Y."/>
            <person name="Zhan W."/>
            <person name="Jiang J."/>
            <person name="Wang Q."/>
            <person name="Zhang B."/>
            <person name="Ji P."/>
            <person name="Sakyi L.B."/>
            <person name="Cui X."/>
            <person name="Yuan T."/>
            <person name="Jiang B."/>
            <person name="Yang W."/>
            <person name="Lam T.T.-Y."/>
            <person name="Chang Q."/>
            <person name="Ding S."/>
            <person name="Wang X."/>
            <person name="Zhu J."/>
            <person name="Ruan X."/>
            <person name="Zhao L."/>
            <person name="Wei J."/>
            <person name="Que T."/>
            <person name="Du C."/>
            <person name="Cheng J."/>
            <person name="Dai P."/>
            <person name="Han X."/>
            <person name="Huang E."/>
            <person name="Gao Y."/>
            <person name="Liu J."/>
            <person name="Shao H."/>
            <person name="Ye R."/>
            <person name="Li L."/>
            <person name="Wei W."/>
            <person name="Wang X."/>
            <person name="Wang C."/>
            <person name="Yang T."/>
            <person name="Huo Q."/>
            <person name="Li W."/>
            <person name="Guo W."/>
            <person name="Chen H."/>
            <person name="Zhou L."/>
            <person name="Ni X."/>
            <person name="Tian J."/>
            <person name="Zhou Y."/>
            <person name="Sheng Y."/>
            <person name="Liu T."/>
            <person name="Pan Y."/>
            <person name="Xia L."/>
            <person name="Li J."/>
            <person name="Zhao F."/>
            <person name="Cao W."/>
        </authorList>
    </citation>
    <scope>NUCLEOTIDE SEQUENCE</scope>
    <source>
        <strain evidence="1">Dsil-2018</strain>
    </source>
</reference>
<protein>
    <submittedName>
        <fullName evidence="1">Uncharacterized protein</fullName>
    </submittedName>
</protein>
<evidence type="ECO:0000313" key="1">
    <source>
        <dbReference type="EMBL" id="KAH7978026.1"/>
    </source>
</evidence>
<organism evidence="1 2">
    <name type="scientific">Dermacentor silvarum</name>
    <name type="common">Tick</name>
    <dbReference type="NCBI Taxonomy" id="543639"/>
    <lineage>
        <taxon>Eukaryota</taxon>
        <taxon>Metazoa</taxon>
        <taxon>Ecdysozoa</taxon>
        <taxon>Arthropoda</taxon>
        <taxon>Chelicerata</taxon>
        <taxon>Arachnida</taxon>
        <taxon>Acari</taxon>
        <taxon>Parasitiformes</taxon>
        <taxon>Ixodida</taxon>
        <taxon>Ixodoidea</taxon>
        <taxon>Ixodidae</taxon>
        <taxon>Rhipicephalinae</taxon>
        <taxon>Dermacentor</taxon>
    </lineage>
</organism>
<name>A0ACB8DUS2_DERSI</name>